<dbReference type="RefSeq" id="WP_136598575.1">
    <property type="nucleotide sequence ID" value="NZ_STGV01000003.1"/>
</dbReference>
<gene>
    <name evidence="2" type="ORF">FAA97_11015</name>
</gene>
<evidence type="ECO:0008006" key="4">
    <source>
        <dbReference type="Google" id="ProtNLM"/>
    </source>
</evidence>
<protein>
    <recommendedName>
        <fullName evidence="4">Protoheme IX farnesyltransferase</fullName>
    </recommendedName>
</protein>
<keyword evidence="1" id="KW-1133">Transmembrane helix</keyword>
<keyword evidence="1" id="KW-0472">Membrane</keyword>
<proteinExistence type="predicted"/>
<evidence type="ECO:0000256" key="1">
    <source>
        <dbReference type="SAM" id="Phobius"/>
    </source>
</evidence>
<dbReference type="Proteomes" id="UP000308828">
    <property type="component" value="Unassembled WGS sequence"/>
</dbReference>
<dbReference type="EMBL" id="STGV01000003">
    <property type="protein sequence ID" value="THV23132.1"/>
    <property type="molecule type" value="Genomic_DNA"/>
</dbReference>
<keyword evidence="1" id="KW-0812">Transmembrane</keyword>
<name>A0A4S8P2W4_9HYPH</name>
<reference evidence="2 3" key="1">
    <citation type="submission" date="2019-04" db="EMBL/GenBank/DDBJ databases">
        <title>Genome sequence of strain shin9-1.</title>
        <authorList>
            <person name="Gao J."/>
            <person name="Sun J."/>
        </authorList>
    </citation>
    <scope>NUCLEOTIDE SEQUENCE [LARGE SCALE GENOMIC DNA]</scope>
    <source>
        <strain evidence="3">shin9-1</strain>
    </source>
</reference>
<evidence type="ECO:0000313" key="2">
    <source>
        <dbReference type="EMBL" id="THV23132.1"/>
    </source>
</evidence>
<keyword evidence="3" id="KW-1185">Reference proteome</keyword>
<accession>A0A4S8P2W4</accession>
<organism evidence="2 3">
    <name type="scientific">Peteryoungia ipomoeae</name>
    <dbReference type="NCBI Taxonomy" id="1210932"/>
    <lineage>
        <taxon>Bacteria</taxon>
        <taxon>Pseudomonadati</taxon>
        <taxon>Pseudomonadota</taxon>
        <taxon>Alphaproteobacteria</taxon>
        <taxon>Hyphomicrobiales</taxon>
        <taxon>Rhizobiaceae</taxon>
        <taxon>Peteryoungia</taxon>
    </lineage>
</organism>
<feature type="transmembrane region" description="Helical" evidence="1">
    <location>
        <begin position="19"/>
        <end position="41"/>
    </location>
</feature>
<sequence>MDTVELNDKQKKSRRGRNIALGVVLAALVVLFYVVTIIKIGNVG</sequence>
<comment type="caution">
    <text evidence="2">The sequence shown here is derived from an EMBL/GenBank/DDBJ whole genome shotgun (WGS) entry which is preliminary data.</text>
</comment>
<dbReference type="AlphaFoldDB" id="A0A4S8P2W4"/>
<evidence type="ECO:0000313" key="3">
    <source>
        <dbReference type="Proteomes" id="UP000308828"/>
    </source>
</evidence>